<proteinExistence type="predicted"/>
<gene>
    <name evidence="1" type="ORF">WKW82_21980</name>
</gene>
<dbReference type="EMBL" id="JBBKZT010000010">
    <property type="protein sequence ID" value="MEJ8849338.1"/>
    <property type="molecule type" value="Genomic_DNA"/>
</dbReference>
<sequence>MSWLIVRGKRPAELRAQFGFFETGKREFVPESDVTEALLPSGWHLIFFNDASPPEIGDEALCRISRGAEAMAFVVEEASMVSLARGYAGGKRIWEVLHDSNEGLEHLAVSGEPPKSFPAIRDRLLNELRADQDPCDYLFDVPADLSKAEAGFRHDEDIEGVEGDAFAILERS</sequence>
<keyword evidence="2" id="KW-1185">Reference proteome</keyword>
<name>A0ABU8WRF8_9BURK</name>
<evidence type="ECO:0000313" key="1">
    <source>
        <dbReference type="EMBL" id="MEJ8849338.1"/>
    </source>
</evidence>
<comment type="caution">
    <text evidence="1">The sequence shown here is derived from an EMBL/GenBank/DDBJ whole genome shotgun (WGS) entry which is preliminary data.</text>
</comment>
<reference evidence="1 2" key="1">
    <citation type="submission" date="2024-03" db="EMBL/GenBank/DDBJ databases">
        <title>Novel species of the genus Variovorax.</title>
        <authorList>
            <person name="Liu Q."/>
            <person name="Xin Y.-H."/>
        </authorList>
    </citation>
    <scope>NUCLEOTIDE SEQUENCE [LARGE SCALE GENOMIC DNA]</scope>
    <source>
        <strain evidence="1 2">KACC 18900</strain>
    </source>
</reference>
<evidence type="ECO:0000313" key="2">
    <source>
        <dbReference type="Proteomes" id="UP001385892"/>
    </source>
</evidence>
<protein>
    <submittedName>
        <fullName evidence="1">Uncharacterized protein</fullName>
    </submittedName>
</protein>
<organism evidence="1 2">
    <name type="scientific">Variovorax rhizosphaerae</name>
    <dbReference type="NCBI Taxonomy" id="1836200"/>
    <lineage>
        <taxon>Bacteria</taxon>
        <taxon>Pseudomonadati</taxon>
        <taxon>Pseudomonadota</taxon>
        <taxon>Betaproteobacteria</taxon>
        <taxon>Burkholderiales</taxon>
        <taxon>Comamonadaceae</taxon>
        <taxon>Variovorax</taxon>
    </lineage>
</organism>
<dbReference type="Proteomes" id="UP001385892">
    <property type="component" value="Unassembled WGS sequence"/>
</dbReference>
<dbReference type="RefSeq" id="WP_340344467.1">
    <property type="nucleotide sequence ID" value="NZ_JBBKZT010000010.1"/>
</dbReference>
<accession>A0ABU8WRF8</accession>